<name>A0ABN9XL03_9DINO</name>
<feature type="non-terminal residue" evidence="2">
    <location>
        <position position="1"/>
    </location>
</feature>
<evidence type="ECO:0000313" key="2">
    <source>
        <dbReference type="EMBL" id="CAK0898681.1"/>
    </source>
</evidence>
<dbReference type="Proteomes" id="UP001189429">
    <property type="component" value="Unassembled WGS sequence"/>
</dbReference>
<feature type="region of interest" description="Disordered" evidence="1">
    <location>
        <begin position="1"/>
        <end position="21"/>
    </location>
</feature>
<organism evidence="2 3">
    <name type="scientific">Prorocentrum cordatum</name>
    <dbReference type="NCBI Taxonomy" id="2364126"/>
    <lineage>
        <taxon>Eukaryota</taxon>
        <taxon>Sar</taxon>
        <taxon>Alveolata</taxon>
        <taxon>Dinophyceae</taxon>
        <taxon>Prorocentrales</taxon>
        <taxon>Prorocentraceae</taxon>
        <taxon>Prorocentrum</taxon>
    </lineage>
</organism>
<reference evidence="2" key="1">
    <citation type="submission" date="2023-10" db="EMBL/GenBank/DDBJ databases">
        <authorList>
            <person name="Chen Y."/>
            <person name="Shah S."/>
            <person name="Dougan E. K."/>
            <person name="Thang M."/>
            <person name="Chan C."/>
        </authorList>
    </citation>
    <scope>NUCLEOTIDE SEQUENCE [LARGE SCALE GENOMIC DNA]</scope>
</reference>
<keyword evidence="3" id="KW-1185">Reference proteome</keyword>
<sequence length="175" mass="19214">GSPHRSRCGAGGRASSRSARTPRVRVIAVSDRIGYTDPGGTEYSTCATAESLRRQGGGLLGVLGLGIARLRSRRATAFWRWAAEHYLGRSLPEEMLRDVTTIIPKFSSLMILLLLEQLRRERGDTLVLYVDAFDVLFQRNLSELPAEYCAQTVGGDGCRAPRRAPQTRAEPVARA</sequence>
<evidence type="ECO:0000256" key="1">
    <source>
        <dbReference type="SAM" id="MobiDB-lite"/>
    </source>
</evidence>
<comment type="caution">
    <text evidence="2">The sequence shown here is derived from an EMBL/GenBank/DDBJ whole genome shotgun (WGS) entry which is preliminary data.</text>
</comment>
<gene>
    <name evidence="2" type="ORF">PCOR1329_LOCUS76423</name>
</gene>
<protein>
    <submittedName>
        <fullName evidence="2">Uncharacterized protein</fullName>
    </submittedName>
</protein>
<evidence type="ECO:0000313" key="3">
    <source>
        <dbReference type="Proteomes" id="UP001189429"/>
    </source>
</evidence>
<proteinExistence type="predicted"/>
<feature type="non-terminal residue" evidence="2">
    <location>
        <position position="175"/>
    </location>
</feature>
<dbReference type="EMBL" id="CAUYUJ010020501">
    <property type="protein sequence ID" value="CAK0898681.1"/>
    <property type="molecule type" value="Genomic_DNA"/>
</dbReference>
<accession>A0ABN9XL03</accession>